<accession>A0ABD3GR78</accession>
<dbReference type="AlphaFoldDB" id="A0ABD3GR78"/>
<evidence type="ECO:0000313" key="1">
    <source>
        <dbReference type="EMBL" id="KAL3680600.1"/>
    </source>
</evidence>
<gene>
    <name evidence="1" type="ORF">R1sor_023556</name>
</gene>
<reference evidence="1 2" key="1">
    <citation type="submission" date="2024-09" db="EMBL/GenBank/DDBJ databases">
        <title>Chromosome-scale assembly of Riccia sorocarpa.</title>
        <authorList>
            <person name="Paukszto L."/>
        </authorList>
    </citation>
    <scope>NUCLEOTIDE SEQUENCE [LARGE SCALE GENOMIC DNA]</scope>
    <source>
        <strain evidence="1">LP-2024</strain>
        <tissue evidence="1">Aerial parts of the thallus</tissue>
    </source>
</reference>
<sequence length="88" mass="9171">MSPPATQIVIDSSSRICGATLFRLTALPVRLLPTAAVVESAVGSLFHEVSLEAASPEERRLEVDPLGLRPLSDFVGLDLAGVDSSAPS</sequence>
<dbReference type="Proteomes" id="UP001633002">
    <property type="component" value="Unassembled WGS sequence"/>
</dbReference>
<dbReference type="EMBL" id="JBJQOH010000007">
    <property type="protein sequence ID" value="KAL3680600.1"/>
    <property type="molecule type" value="Genomic_DNA"/>
</dbReference>
<organism evidence="1 2">
    <name type="scientific">Riccia sorocarpa</name>
    <dbReference type="NCBI Taxonomy" id="122646"/>
    <lineage>
        <taxon>Eukaryota</taxon>
        <taxon>Viridiplantae</taxon>
        <taxon>Streptophyta</taxon>
        <taxon>Embryophyta</taxon>
        <taxon>Marchantiophyta</taxon>
        <taxon>Marchantiopsida</taxon>
        <taxon>Marchantiidae</taxon>
        <taxon>Marchantiales</taxon>
        <taxon>Ricciaceae</taxon>
        <taxon>Riccia</taxon>
    </lineage>
</organism>
<comment type="caution">
    <text evidence="1">The sequence shown here is derived from an EMBL/GenBank/DDBJ whole genome shotgun (WGS) entry which is preliminary data.</text>
</comment>
<name>A0ABD3GR78_9MARC</name>
<protein>
    <submittedName>
        <fullName evidence="1">Uncharacterized protein</fullName>
    </submittedName>
</protein>
<keyword evidence="2" id="KW-1185">Reference proteome</keyword>
<proteinExistence type="predicted"/>
<evidence type="ECO:0000313" key="2">
    <source>
        <dbReference type="Proteomes" id="UP001633002"/>
    </source>
</evidence>